<organism evidence="2 3">
    <name type="scientific">Littorina saxatilis</name>
    <dbReference type="NCBI Taxonomy" id="31220"/>
    <lineage>
        <taxon>Eukaryota</taxon>
        <taxon>Metazoa</taxon>
        <taxon>Spiralia</taxon>
        <taxon>Lophotrochozoa</taxon>
        <taxon>Mollusca</taxon>
        <taxon>Gastropoda</taxon>
        <taxon>Caenogastropoda</taxon>
        <taxon>Littorinimorpha</taxon>
        <taxon>Littorinoidea</taxon>
        <taxon>Littorinidae</taxon>
        <taxon>Littorina</taxon>
    </lineage>
</organism>
<proteinExistence type="predicted"/>
<evidence type="ECO:0000313" key="3">
    <source>
        <dbReference type="Proteomes" id="UP001374579"/>
    </source>
</evidence>
<reference evidence="2 3" key="1">
    <citation type="submission" date="2024-02" db="EMBL/GenBank/DDBJ databases">
        <title>Chromosome-scale genome assembly of the rough periwinkle Littorina saxatilis.</title>
        <authorList>
            <person name="De Jode A."/>
            <person name="Faria R."/>
            <person name="Formenti G."/>
            <person name="Sims Y."/>
            <person name="Smith T.P."/>
            <person name="Tracey A."/>
            <person name="Wood J.M.D."/>
            <person name="Zagrodzka Z.B."/>
            <person name="Johannesson K."/>
            <person name="Butlin R.K."/>
            <person name="Leder E.H."/>
        </authorList>
    </citation>
    <scope>NUCLEOTIDE SEQUENCE [LARGE SCALE GENOMIC DNA]</scope>
    <source>
        <strain evidence="2">Snail1</strain>
        <tissue evidence="2">Muscle</tissue>
    </source>
</reference>
<feature type="signal peptide" evidence="1">
    <location>
        <begin position="1"/>
        <end position="24"/>
    </location>
</feature>
<dbReference type="Proteomes" id="UP001374579">
    <property type="component" value="Unassembled WGS sequence"/>
</dbReference>
<accession>A0AAN9B8V8</accession>
<name>A0AAN9B8V8_9CAEN</name>
<gene>
    <name evidence="2" type="ORF">V1264_023667</name>
</gene>
<sequence length="121" mass="13339">MAWTLSALLLFLLAVSITVTPATGQGVTCEAIDRCSETFSSQAQGIGHDQERFCQLLTEEIQCFLGTINYCPQDTKDFAQGKVRHSQREREQACDASQTMSSFVLLGMGTTLAILQSRWLS</sequence>
<keyword evidence="3" id="KW-1185">Reference proteome</keyword>
<evidence type="ECO:0000313" key="2">
    <source>
        <dbReference type="EMBL" id="KAK7100784.1"/>
    </source>
</evidence>
<evidence type="ECO:0000256" key="1">
    <source>
        <dbReference type="SAM" id="SignalP"/>
    </source>
</evidence>
<protein>
    <submittedName>
        <fullName evidence="2">Uncharacterized protein</fullName>
    </submittedName>
</protein>
<comment type="caution">
    <text evidence="2">The sequence shown here is derived from an EMBL/GenBank/DDBJ whole genome shotgun (WGS) entry which is preliminary data.</text>
</comment>
<dbReference type="AlphaFoldDB" id="A0AAN9B8V8"/>
<keyword evidence="1" id="KW-0732">Signal</keyword>
<dbReference type="EMBL" id="JBAMIC010000011">
    <property type="protein sequence ID" value="KAK7100784.1"/>
    <property type="molecule type" value="Genomic_DNA"/>
</dbReference>
<feature type="chain" id="PRO_5042823947" evidence="1">
    <location>
        <begin position="25"/>
        <end position="121"/>
    </location>
</feature>